<dbReference type="InterPro" id="IPR013736">
    <property type="entry name" value="Xaa-Pro_dipept_C"/>
</dbReference>
<keyword evidence="3" id="KW-1185">Reference proteome</keyword>
<comment type="caution">
    <text evidence="2">The sequence shown here is derived from an EMBL/GenBank/DDBJ whole genome shotgun (WGS) entry which is preliminary data.</text>
</comment>
<evidence type="ECO:0000313" key="3">
    <source>
        <dbReference type="Proteomes" id="UP001430193"/>
    </source>
</evidence>
<proteinExistence type="predicted"/>
<dbReference type="Gene3D" id="3.40.50.1820">
    <property type="entry name" value="alpha/beta hydrolase"/>
    <property type="match status" value="1"/>
</dbReference>
<dbReference type="EMBL" id="JADIKF010000040">
    <property type="protein sequence ID" value="MBM7132180.1"/>
    <property type="molecule type" value="Genomic_DNA"/>
</dbReference>
<dbReference type="Gene3D" id="2.60.120.260">
    <property type="entry name" value="Galactose-binding domain-like"/>
    <property type="match status" value="1"/>
</dbReference>
<gene>
    <name evidence="2" type="ORF">ISS99_21840</name>
</gene>
<organism evidence="2 3">
    <name type="scientific">Dyella mobilis</name>
    <dbReference type="NCBI Taxonomy" id="1849582"/>
    <lineage>
        <taxon>Bacteria</taxon>
        <taxon>Pseudomonadati</taxon>
        <taxon>Pseudomonadota</taxon>
        <taxon>Gammaproteobacteria</taxon>
        <taxon>Lysobacterales</taxon>
        <taxon>Rhodanobacteraceae</taxon>
        <taxon>Dyella</taxon>
    </lineage>
</organism>
<dbReference type="SUPFAM" id="SSF49785">
    <property type="entry name" value="Galactose-binding domain-like"/>
    <property type="match status" value="1"/>
</dbReference>
<feature type="domain" description="Xaa-Pro dipeptidyl-peptidase C-terminal" evidence="1">
    <location>
        <begin position="32"/>
        <end position="263"/>
    </location>
</feature>
<dbReference type="Proteomes" id="UP001430193">
    <property type="component" value="Unassembled WGS sequence"/>
</dbReference>
<evidence type="ECO:0000313" key="2">
    <source>
        <dbReference type="EMBL" id="MBM7132180.1"/>
    </source>
</evidence>
<dbReference type="InterPro" id="IPR008979">
    <property type="entry name" value="Galactose-bd-like_sf"/>
</dbReference>
<reference evidence="2" key="1">
    <citation type="submission" date="2020-10" db="EMBL/GenBank/DDBJ databases">
        <title>Phylogeny of dyella-like bacteria.</title>
        <authorList>
            <person name="Fu J."/>
        </authorList>
    </citation>
    <scope>NUCLEOTIDE SEQUENCE</scope>
    <source>
        <strain evidence="2">DHON07</strain>
    </source>
</reference>
<dbReference type="Pfam" id="PF08530">
    <property type="entry name" value="PepX_C"/>
    <property type="match status" value="1"/>
</dbReference>
<sequence length="268" mass="28515">MPKMMMLSHGDHTTAELLGAYGFPNEIYTAVNQWFDHYLKGVNNGIDSQQSVQLKSQTGTWSTFADWSAVQQGAVTYNLTRPVSCGLLYQCTGSLATGTASGWQYGITGGYLTAATTGVAFVSGALTGFLNLPPAVALPLVNRWNAGVWVGQPATQAQNLTGMPSLQVTVTPTSNQLTLVAYLYDVNASGIGQLMTWKPYTIGNAMVGVPQTIAMNLEATDWQINPGDQLALVIDTADLRYAGVTPLNRDVTFSASTAVPSTLTVSLH</sequence>
<dbReference type="InterPro" id="IPR029058">
    <property type="entry name" value="AB_hydrolase_fold"/>
</dbReference>
<name>A0ABS2KM03_9GAMM</name>
<dbReference type="SMART" id="SM00939">
    <property type="entry name" value="PepX_C"/>
    <property type="match status" value="1"/>
</dbReference>
<evidence type="ECO:0000259" key="1">
    <source>
        <dbReference type="SMART" id="SM00939"/>
    </source>
</evidence>
<accession>A0ABS2KM03</accession>
<protein>
    <recommendedName>
        <fullName evidence="1">Xaa-Pro dipeptidyl-peptidase C-terminal domain-containing protein</fullName>
    </recommendedName>
</protein>